<dbReference type="GO" id="GO:0016757">
    <property type="term" value="F:glycosyltransferase activity"/>
    <property type="evidence" value="ECO:0007669"/>
    <property type="project" value="UniProtKB-KW"/>
</dbReference>
<sequence length="331" mass="35632">MTAVELDVEPPVRQEILAWLRRRTSSVRDWPLPTLVAAKGSTRISVVLPALDEQATVGTLVRVIRDQLVDRHGLVDELVVMDSGSTDDTAAVARAAGARVVHREEVLPGFDPLPGKGEVLWRSVAATTGDIVVFVDSDLYDFDPAFVTGLVGPLLRDPKVQFVKAAYNRPLRTGGSTEPHGGGRVTEILVRPLINVFWPELAGFVQPLAGEYAVRRSVLERLPFSTGYGVELGLLVDALRAVGLDGLAQVDLVERKHRNSGIGRLGRMAGEIVQVALARAAQDGRLTLHGALPAELVQFARDGEVFLPTRANVAAAERPPMITVTTSGATR</sequence>
<comment type="caution">
    <text evidence="12">The sequence shown here is derived from an EMBL/GenBank/DDBJ whole genome shotgun (WGS) entry which is preliminary data.</text>
</comment>
<evidence type="ECO:0000256" key="4">
    <source>
        <dbReference type="ARBA" id="ARBA00022676"/>
    </source>
</evidence>
<proteinExistence type="inferred from homology"/>
<dbReference type="InterPro" id="IPR029044">
    <property type="entry name" value="Nucleotide-diphossugar_trans"/>
</dbReference>
<comment type="cofactor">
    <cofactor evidence="2">
        <name>Mg(2+)</name>
        <dbReference type="ChEBI" id="CHEBI:18420"/>
    </cofactor>
</comment>
<evidence type="ECO:0000256" key="8">
    <source>
        <dbReference type="ARBA" id="ARBA00040894"/>
    </source>
</evidence>
<dbReference type="RefSeq" id="WP_221464647.1">
    <property type="nucleotide sequence ID" value="NZ_JACHJQ010000008.1"/>
</dbReference>
<name>A0A7W7QBL3_9PSEU</name>
<dbReference type="AlphaFoldDB" id="A0A7W7QBL3"/>
<keyword evidence="13" id="KW-1185">Reference proteome</keyword>
<keyword evidence="5 12" id="KW-0808">Transferase</keyword>
<evidence type="ECO:0000256" key="3">
    <source>
        <dbReference type="ARBA" id="ARBA00006739"/>
    </source>
</evidence>
<protein>
    <recommendedName>
        <fullName evidence="8">Glucosyl-3-phosphoglycerate synthase</fullName>
        <ecNumber evidence="7">2.4.1.266</ecNumber>
    </recommendedName>
</protein>
<keyword evidence="4 12" id="KW-0328">Glycosyltransferase</keyword>
<dbReference type="PANTHER" id="PTHR48090:SF10">
    <property type="entry name" value="GLUCOSYL-3-PHOSPHOGLYCERATE SYNTHASE"/>
    <property type="match status" value="1"/>
</dbReference>
<evidence type="ECO:0000256" key="2">
    <source>
        <dbReference type="ARBA" id="ARBA00001946"/>
    </source>
</evidence>
<dbReference type="EC" id="2.4.1.266" evidence="7"/>
<dbReference type="InterPro" id="IPR050256">
    <property type="entry name" value="Glycosyltransferase_2"/>
</dbReference>
<dbReference type="Pfam" id="PF00535">
    <property type="entry name" value="Glycos_transf_2"/>
    <property type="match status" value="1"/>
</dbReference>
<evidence type="ECO:0000259" key="11">
    <source>
        <dbReference type="Pfam" id="PF00535"/>
    </source>
</evidence>
<comment type="catalytic activity">
    <reaction evidence="9">
        <text>(2R)-3-phosphoglycerate + UDP-alpha-D-glucose = (2R)-2-O-(alpha-D-glucopyranosyl)-3-phospho-glycerate + UDP + H(+)</text>
        <dbReference type="Rhea" id="RHEA:31319"/>
        <dbReference type="ChEBI" id="CHEBI:15378"/>
        <dbReference type="ChEBI" id="CHEBI:58223"/>
        <dbReference type="ChEBI" id="CHEBI:58272"/>
        <dbReference type="ChEBI" id="CHEBI:58885"/>
        <dbReference type="ChEBI" id="CHEBI:62600"/>
        <dbReference type="EC" id="2.4.1.266"/>
    </reaction>
    <physiologicalReaction direction="left-to-right" evidence="9">
        <dbReference type="Rhea" id="RHEA:31320"/>
    </physiologicalReaction>
</comment>
<evidence type="ECO:0000313" key="13">
    <source>
        <dbReference type="Proteomes" id="UP000520767"/>
    </source>
</evidence>
<dbReference type="Gene3D" id="3.90.550.10">
    <property type="entry name" value="Spore Coat Polysaccharide Biosynthesis Protein SpsA, Chain A"/>
    <property type="match status" value="1"/>
</dbReference>
<evidence type="ECO:0000256" key="10">
    <source>
        <dbReference type="ARBA" id="ARBA00048997"/>
    </source>
</evidence>
<evidence type="ECO:0000313" key="12">
    <source>
        <dbReference type="EMBL" id="MBB4910641.1"/>
    </source>
</evidence>
<dbReference type="NCBIfam" id="NF010496">
    <property type="entry name" value="PRK13915.1"/>
    <property type="match status" value="1"/>
</dbReference>
<comment type="cofactor">
    <cofactor evidence="1">
        <name>Mn(2+)</name>
        <dbReference type="ChEBI" id="CHEBI:29035"/>
    </cofactor>
</comment>
<dbReference type="SUPFAM" id="SSF53448">
    <property type="entry name" value="Nucleotide-diphospho-sugar transferases"/>
    <property type="match status" value="1"/>
</dbReference>
<comment type="catalytic activity">
    <reaction evidence="10">
        <text>an NDP-alpha-D-glucose + (2R)-3-phosphoglycerate = (2R)-2-O-(alpha-D-glucopyranosyl)-3-phospho-glycerate + a ribonucleoside 5'-diphosphate + H(+)</text>
        <dbReference type="Rhea" id="RHEA:47244"/>
        <dbReference type="ChEBI" id="CHEBI:15378"/>
        <dbReference type="ChEBI" id="CHEBI:57930"/>
        <dbReference type="ChEBI" id="CHEBI:58272"/>
        <dbReference type="ChEBI" id="CHEBI:62600"/>
        <dbReference type="ChEBI" id="CHEBI:76533"/>
        <dbReference type="EC" id="2.4.1.266"/>
    </reaction>
    <physiologicalReaction direction="left-to-right" evidence="10">
        <dbReference type="Rhea" id="RHEA:47245"/>
    </physiologicalReaction>
</comment>
<evidence type="ECO:0000256" key="6">
    <source>
        <dbReference type="ARBA" id="ARBA00022842"/>
    </source>
</evidence>
<dbReference type="InterPro" id="IPR001173">
    <property type="entry name" value="Glyco_trans_2-like"/>
</dbReference>
<dbReference type="EMBL" id="JACHJQ010000008">
    <property type="protein sequence ID" value="MBB4910641.1"/>
    <property type="molecule type" value="Genomic_DNA"/>
</dbReference>
<dbReference type="PANTHER" id="PTHR48090">
    <property type="entry name" value="UNDECAPRENYL-PHOSPHATE 4-DEOXY-4-FORMAMIDO-L-ARABINOSE TRANSFERASE-RELATED"/>
    <property type="match status" value="1"/>
</dbReference>
<comment type="similarity">
    <text evidence="3">Belongs to the glycosyltransferase 2 family.</text>
</comment>
<feature type="domain" description="Glycosyltransferase 2-like" evidence="11">
    <location>
        <begin position="45"/>
        <end position="168"/>
    </location>
</feature>
<reference evidence="12 13" key="1">
    <citation type="submission" date="2020-08" db="EMBL/GenBank/DDBJ databases">
        <title>Genomic Encyclopedia of Type Strains, Phase III (KMG-III): the genomes of soil and plant-associated and newly described type strains.</title>
        <authorList>
            <person name="Whitman W."/>
        </authorList>
    </citation>
    <scope>NUCLEOTIDE SEQUENCE [LARGE SCALE GENOMIC DNA]</scope>
    <source>
        <strain evidence="12 13">CECT 8960</strain>
    </source>
</reference>
<evidence type="ECO:0000256" key="7">
    <source>
        <dbReference type="ARBA" id="ARBA00039022"/>
    </source>
</evidence>
<gene>
    <name evidence="12" type="ORF">FHR82_006900</name>
</gene>
<dbReference type="Proteomes" id="UP000520767">
    <property type="component" value="Unassembled WGS sequence"/>
</dbReference>
<evidence type="ECO:0000256" key="5">
    <source>
        <dbReference type="ARBA" id="ARBA00022679"/>
    </source>
</evidence>
<evidence type="ECO:0000256" key="9">
    <source>
        <dbReference type="ARBA" id="ARBA00048689"/>
    </source>
</evidence>
<organism evidence="12 13">
    <name type="scientific">Actinophytocola algeriensis</name>
    <dbReference type="NCBI Taxonomy" id="1768010"/>
    <lineage>
        <taxon>Bacteria</taxon>
        <taxon>Bacillati</taxon>
        <taxon>Actinomycetota</taxon>
        <taxon>Actinomycetes</taxon>
        <taxon>Pseudonocardiales</taxon>
        <taxon>Pseudonocardiaceae</taxon>
    </lineage>
</organism>
<evidence type="ECO:0000256" key="1">
    <source>
        <dbReference type="ARBA" id="ARBA00001936"/>
    </source>
</evidence>
<accession>A0A7W7QBL3</accession>
<keyword evidence="6" id="KW-0460">Magnesium</keyword>